<dbReference type="PATRIC" id="fig|649747.3.peg.76"/>
<feature type="signal peptide" evidence="1">
    <location>
        <begin position="1"/>
        <end position="29"/>
    </location>
</feature>
<evidence type="ECO:0000313" key="3">
    <source>
        <dbReference type="Proteomes" id="UP000016511"/>
    </source>
</evidence>
<dbReference type="Proteomes" id="UP000016511">
    <property type="component" value="Unassembled WGS sequence"/>
</dbReference>
<name>U1YM10_ANEAE</name>
<organism evidence="2 3">
    <name type="scientific">Aneurinibacillus aneurinilyticus ATCC 12856</name>
    <dbReference type="NCBI Taxonomy" id="649747"/>
    <lineage>
        <taxon>Bacteria</taxon>
        <taxon>Bacillati</taxon>
        <taxon>Bacillota</taxon>
        <taxon>Bacilli</taxon>
        <taxon>Bacillales</taxon>
        <taxon>Paenibacillaceae</taxon>
        <taxon>Aneurinibacillus group</taxon>
        <taxon>Aneurinibacillus</taxon>
    </lineage>
</organism>
<dbReference type="HOGENOM" id="CLU_1292227_0_0_9"/>
<dbReference type="AlphaFoldDB" id="U1YM10"/>
<sequence>MKKIRLVVASLVLALFTLAIQSNLSYANAKEPSEPIIEIIKPEDPEEFIKEMGWEKPTPNAKLDHIVRIRPSDNGAAHNQQKIDEDLTAKALGYSIKVTRQSSSCGVQPKARVSGTGNIDGNLVLSQTVEVSNSFSSNTSVSAEVVTASVGFDVTEKKSKTAQYTVNTNGKNYQIVAYDDFDRFEFDVYLFGAKTGTGVASKQVGFCYAAYQI</sequence>
<dbReference type="GeneID" id="92839803"/>
<proteinExistence type="predicted"/>
<evidence type="ECO:0000313" key="2">
    <source>
        <dbReference type="EMBL" id="ERI11811.1"/>
    </source>
</evidence>
<evidence type="ECO:0000256" key="1">
    <source>
        <dbReference type="SAM" id="SignalP"/>
    </source>
</evidence>
<protein>
    <submittedName>
        <fullName evidence="2">Uncharacterized protein</fullName>
    </submittedName>
</protein>
<reference evidence="2 3" key="1">
    <citation type="submission" date="2013-08" db="EMBL/GenBank/DDBJ databases">
        <authorList>
            <person name="Weinstock G."/>
            <person name="Sodergren E."/>
            <person name="Wylie T."/>
            <person name="Fulton L."/>
            <person name="Fulton R."/>
            <person name="Fronick C."/>
            <person name="O'Laughlin M."/>
            <person name="Godfrey J."/>
            <person name="Miner T."/>
            <person name="Herter B."/>
            <person name="Appelbaum E."/>
            <person name="Cordes M."/>
            <person name="Lek S."/>
            <person name="Wollam A."/>
            <person name="Pepin K.H."/>
            <person name="Palsikar V.B."/>
            <person name="Mitreva M."/>
            <person name="Wilson R.K."/>
        </authorList>
    </citation>
    <scope>NUCLEOTIDE SEQUENCE [LARGE SCALE GENOMIC DNA]</scope>
    <source>
        <strain evidence="2 3">ATCC 12856</strain>
    </source>
</reference>
<dbReference type="RefSeq" id="WP_021622307.1">
    <property type="nucleotide sequence ID" value="NZ_KE952813.1"/>
</dbReference>
<keyword evidence="3" id="KW-1185">Reference proteome</keyword>
<comment type="caution">
    <text evidence="2">The sequence shown here is derived from an EMBL/GenBank/DDBJ whole genome shotgun (WGS) entry which is preliminary data.</text>
</comment>
<dbReference type="EMBL" id="AWSJ01000006">
    <property type="protein sequence ID" value="ERI11811.1"/>
    <property type="molecule type" value="Genomic_DNA"/>
</dbReference>
<accession>U1YM10</accession>
<gene>
    <name evidence="2" type="ORF">HMPREF0083_00088</name>
</gene>
<feature type="chain" id="PRO_5004621950" evidence="1">
    <location>
        <begin position="30"/>
        <end position="213"/>
    </location>
</feature>
<dbReference type="eggNOG" id="ENOG5033GZY">
    <property type="taxonomic scope" value="Bacteria"/>
</dbReference>
<keyword evidence="1" id="KW-0732">Signal</keyword>